<dbReference type="InterPro" id="IPR011042">
    <property type="entry name" value="6-blade_b-propeller_TolB-like"/>
</dbReference>
<feature type="domain" description="B box-type" evidence="2">
    <location>
        <begin position="71"/>
        <end position="112"/>
    </location>
</feature>
<dbReference type="InterPro" id="IPR047153">
    <property type="entry name" value="TRIM45/56/19-like"/>
</dbReference>
<reference evidence="3" key="1">
    <citation type="submission" date="2018-11" db="EMBL/GenBank/DDBJ databases">
        <authorList>
            <person name="Alioto T."/>
            <person name="Alioto T."/>
        </authorList>
    </citation>
    <scope>NUCLEOTIDE SEQUENCE</scope>
</reference>
<dbReference type="PROSITE" id="PS50119">
    <property type="entry name" value="ZF_BBOX"/>
    <property type="match status" value="1"/>
</dbReference>
<sequence>MAFSQSTRKGQVTVSCKLCETDRPIKWKCIDCNILMCNHCKEQVHSKFKNAHEHKTIDIKDIGLHREEIDFTNIKCNQHSSQSCCLFCKTCDCLVCPTCFAKDHKQHDLIEISEGYNMKIQRLKDGQDKIQSSNVKTSIQIGQLQNLGNEENLKHLQVRTDITEHKKVVKKQVEKYFKELINKLDQSHANALLSHTSDLNAVSLSNTQIKNKTTEVHEFMQITDASKFFREVNEMEQSLDMPMQQIQPSYISSSKFVPGITTQANIGCLQDDANLSLEPNISLVVTKEYQSELPIISLVRPCLDNSYWICSTNESQLQKVKPNGDKLNKMSQYEIQVYGIAALSPNYVLLVTDEPSPKQLSLFTGKLTETVYNVAPLASITIHITSGNKVVVGGYCSNLGRSAVFVMQKQGEHETVYEHDQHNKPIFTYPSSITSTRNGNIHVVDCDPDLTSGRVVVLEQGGGVINEYNGHPDINKDQPFTPTDIVATPKDNVVVIGIHDYCLHILNNQGYPLTYYNTNNIGISYPCCIAVNTSGQLCIGSSRAEGSTTNEAMLYEVNISGF</sequence>
<keyword evidence="1" id="KW-0863">Zinc-finger</keyword>
<accession>A0A8B6H0U9</accession>
<dbReference type="AlphaFoldDB" id="A0A8B6H0U9"/>
<dbReference type="CDD" id="cd19757">
    <property type="entry name" value="Bbox1"/>
    <property type="match status" value="1"/>
</dbReference>
<dbReference type="PANTHER" id="PTHR25462:SF296">
    <property type="entry name" value="MEIOTIC P26, ISOFORM F"/>
    <property type="match status" value="1"/>
</dbReference>
<dbReference type="OrthoDB" id="6110133at2759"/>
<dbReference type="SUPFAM" id="SSF57845">
    <property type="entry name" value="B-box zinc-binding domain"/>
    <property type="match status" value="1"/>
</dbReference>
<dbReference type="Gene3D" id="3.30.160.60">
    <property type="entry name" value="Classic Zinc Finger"/>
    <property type="match status" value="1"/>
</dbReference>
<evidence type="ECO:0000313" key="3">
    <source>
        <dbReference type="EMBL" id="VDI72094.1"/>
    </source>
</evidence>
<dbReference type="SUPFAM" id="SSF63829">
    <property type="entry name" value="Calcium-dependent phosphotriesterase"/>
    <property type="match status" value="1"/>
</dbReference>
<keyword evidence="1" id="KW-0479">Metal-binding</keyword>
<dbReference type="GO" id="GO:0008270">
    <property type="term" value="F:zinc ion binding"/>
    <property type="evidence" value="ECO:0007669"/>
    <property type="project" value="UniProtKB-KW"/>
</dbReference>
<evidence type="ECO:0000313" key="4">
    <source>
        <dbReference type="Proteomes" id="UP000596742"/>
    </source>
</evidence>
<proteinExistence type="predicted"/>
<dbReference type="Proteomes" id="UP000596742">
    <property type="component" value="Unassembled WGS sequence"/>
</dbReference>
<dbReference type="InterPro" id="IPR000315">
    <property type="entry name" value="Znf_B-box"/>
</dbReference>
<protein>
    <recommendedName>
        <fullName evidence="2">B box-type domain-containing protein</fullName>
    </recommendedName>
</protein>
<dbReference type="Gene3D" id="2.120.10.30">
    <property type="entry name" value="TolB, C-terminal domain"/>
    <property type="match status" value="1"/>
</dbReference>
<keyword evidence="1" id="KW-0862">Zinc</keyword>
<keyword evidence="4" id="KW-1185">Reference proteome</keyword>
<dbReference type="Pfam" id="PF00643">
    <property type="entry name" value="zf-B_box"/>
    <property type="match status" value="1"/>
</dbReference>
<comment type="caution">
    <text evidence="3">The sequence shown here is derived from an EMBL/GenBank/DDBJ whole genome shotgun (WGS) entry which is preliminary data.</text>
</comment>
<gene>
    <name evidence="3" type="ORF">MGAL_10B014918</name>
</gene>
<organism evidence="3 4">
    <name type="scientific">Mytilus galloprovincialis</name>
    <name type="common">Mediterranean mussel</name>
    <dbReference type="NCBI Taxonomy" id="29158"/>
    <lineage>
        <taxon>Eukaryota</taxon>
        <taxon>Metazoa</taxon>
        <taxon>Spiralia</taxon>
        <taxon>Lophotrochozoa</taxon>
        <taxon>Mollusca</taxon>
        <taxon>Bivalvia</taxon>
        <taxon>Autobranchia</taxon>
        <taxon>Pteriomorphia</taxon>
        <taxon>Mytilida</taxon>
        <taxon>Mytiloidea</taxon>
        <taxon>Mytilidae</taxon>
        <taxon>Mytilinae</taxon>
        <taxon>Mytilus</taxon>
    </lineage>
</organism>
<evidence type="ECO:0000256" key="1">
    <source>
        <dbReference type="PROSITE-ProRule" id="PRU00024"/>
    </source>
</evidence>
<name>A0A8B6H0U9_MYTGA</name>
<dbReference type="EMBL" id="UYJE01009289">
    <property type="protein sequence ID" value="VDI72094.1"/>
    <property type="molecule type" value="Genomic_DNA"/>
</dbReference>
<evidence type="ECO:0000259" key="2">
    <source>
        <dbReference type="PROSITE" id="PS50119"/>
    </source>
</evidence>
<dbReference type="PANTHER" id="PTHR25462">
    <property type="entry name" value="BONUS, ISOFORM C-RELATED"/>
    <property type="match status" value="1"/>
</dbReference>